<keyword evidence="1" id="KW-0472">Membrane</keyword>
<evidence type="ECO:0000256" key="1">
    <source>
        <dbReference type="SAM" id="Phobius"/>
    </source>
</evidence>
<protein>
    <recommendedName>
        <fullName evidence="4">Glycosyltransferase RgtA/B/C/D-like domain-containing protein</fullName>
    </recommendedName>
</protein>
<feature type="transmembrane region" description="Helical" evidence="1">
    <location>
        <begin position="402"/>
        <end position="422"/>
    </location>
</feature>
<evidence type="ECO:0008006" key="4">
    <source>
        <dbReference type="Google" id="ProtNLM"/>
    </source>
</evidence>
<organism evidence="2 3">
    <name type="scientific">Nonomuraea soli</name>
    <dbReference type="NCBI Taxonomy" id="1032476"/>
    <lineage>
        <taxon>Bacteria</taxon>
        <taxon>Bacillati</taxon>
        <taxon>Actinomycetota</taxon>
        <taxon>Actinomycetes</taxon>
        <taxon>Streptosporangiales</taxon>
        <taxon>Streptosporangiaceae</taxon>
        <taxon>Nonomuraea</taxon>
    </lineage>
</organism>
<keyword evidence="1" id="KW-0812">Transmembrane</keyword>
<dbReference type="AlphaFoldDB" id="A0A7W0CU82"/>
<dbReference type="RefSeq" id="WP_181615961.1">
    <property type="nucleotide sequence ID" value="NZ_BAABAM010000010.1"/>
</dbReference>
<proteinExistence type="predicted"/>
<evidence type="ECO:0000313" key="3">
    <source>
        <dbReference type="Proteomes" id="UP000530928"/>
    </source>
</evidence>
<feature type="transmembrane region" description="Helical" evidence="1">
    <location>
        <begin position="146"/>
        <end position="175"/>
    </location>
</feature>
<keyword evidence="3" id="KW-1185">Reference proteome</keyword>
<comment type="caution">
    <text evidence="2">The sequence shown here is derived from an EMBL/GenBank/DDBJ whole genome shotgun (WGS) entry which is preliminary data.</text>
</comment>
<feature type="transmembrane region" description="Helical" evidence="1">
    <location>
        <begin position="96"/>
        <end position="118"/>
    </location>
</feature>
<feature type="transmembrane region" description="Helical" evidence="1">
    <location>
        <begin position="375"/>
        <end position="395"/>
    </location>
</feature>
<name>A0A7W0CU82_9ACTN</name>
<sequence length="566" mass="61419">MRTPLATFGAIQAILLVWWAAFYPGLFSRDSVLYLSHTMAGPWVGDHSVLYDALMWLSFTRTGDLGALTLVQTTAMAGALTFLARSLTRIGAPPRTTTAVAILLPVLPPVGAFTVALWKDVPFTICAITVAAVACRGMNGRTLLGLAALFAGLGLFRANGFLVVAVAVVVLLLVIKTMRVRLALVGAVAAAVPLLLNNLVFPSAGIQAPSATYVYHTAFGDLAYAYRQHPERFGHQDVSVLGRVAPLSRWWEGGGSCASINDLIWRRDFSWEQAEANSAALLDMWRRLLLERTGEVIDARLCRGAIAWRVTADLAQKDGWTYMFSRRANADDYVGPYQVTDFPGRAEVFTLRPAAQWLNHAVNVWLETTYPVDWLMWRGALWAYVTYLAAALAAWAARRKAVIAVAAIVAGQQLAVLANISAQDFRYMASPIVVGALVLPLLVASVLRLVRQAAASAGAAVRRNTVSRDGEQPTLAPIPRPAPEREVAPVAVVAAPPDPAPAPAVSPHRWQRLPITGGFVCVWRPPAAARARRTTPAPRLRVVRRLAVRRSPRASEPRRHYAAVTS</sequence>
<feature type="transmembrane region" description="Helical" evidence="1">
    <location>
        <begin position="65"/>
        <end position="84"/>
    </location>
</feature>
<feature type="transmembrane region" description="Helical" evidence="1">
    <location>
        <begin position="182"/>
        <end position="201"/>
    </location>
</feature>
<accession>A0A7W0CU82</accession>
<evidence type="ECO:0000313" key="2">
    <source>
        <dbReference type="EMBL" id="MBA2897269.1"/>
    </source>
</evidence>
<reference evidence="2 3" key="1">
    <citation type="submission" date="2020-07" db="EMBL/GenBank/DDBJ databases">
        <title>Genomic Encyclopedia of Type Strains, Phase IV (KMG-IV): sequencing the most valuable type-strain genomes for metagenomic binning, comparative biology and taxonomic classification.</title>
        <authorList>
            <person name="Goeker M."/>
        </authorList>
    </citation>
    <scope>NUCLEOTIDE SEQUENCE [LARGE SCALE GENOMIC DNA]</scope>
    <source>
        <strain evidence="2 3">DSM 45533</strain>
    </source>
</reference>
<feature type="transmembrane region" description="Helical" evidence="1">
    <location>
        <begin position="7"/>
        <end position="26"/>
    </location>
</feature>
<keyword evidence="1" id="KW-1133">Transmembrane helix</keyword>
<feature type="transmembrane region" description="Helical" evidence="1">
    <location>
        <begin position="428"/>
        <end position="450"/>
    </location>
</feature>
<dbReference type="Proteomes" id="UP000530928">
    <property type="component" value="Unassembled WGS sequence"/>
</dbReference>
<dbReference type="EMBL" id="JACDUR010000010">
    <property type="protein sequence ID" value="MBA2897269.1"/>
    <property type="molecule type" value="Genomic_DNA"/>
</dbReference>
<gene>
    <name evidence="2" type="ORF">HNR30_008665</name>
</gene>